<dbReference type="InterPro" id="IPR017972">
    <property type="entry name" value="Cyt_P450_CS"/>
</dbReference>
<dbReference type="EMBL" id="WWBZ02000022">
    <property type="protein sequence ID" value="KAF4308372.1"/>
    <property type="molecule type" value="Genomic_DNA"/>
</dbReference>
<dbReference type="OrthoDB" id="3934656at2759"/>
<evidence type="ECO:0000256" key="7">
    <source>
        <dbReference type="SAM" id="Phobius"/>
    </source>
</evidence>
<proteinExistence type="inferred from homology"/>
<dbReference type="PANTHER" id="PTHR24305">
    <property type="entry name" value="CYTOCHROME P450"/>
    <property type="match status" value="1"/>
</dbReference>
<evidence type="ECO:0000256" key="5">
    <source>
        <dbReference type="PIRSR" id="PIRSR602401-1"/>
    </source>
</evidence>
<dbReference type="Pfam" id="PF00067">
    <property type="entry name" value="p450"/>
    <property type="match status" value="1"/>
</dbReference>
<accession>A0A8H4IWB3</accession>
<keyword evidence="5 6" id="KW-0349">Heme</keyword>
<dbReference type="GO" id="GO:0005506">
    <property type="term" value="F:iron ion binding"/>
    <property type="evidence" value="ECO:0007669"/>
    <property type="project" value="InterPro"/>
</dbReference>
<dbReference type="GO" id="GO:0004497">
    <property type="term" value="F:monooxygenase activity"/>
    <property type="evidence" value="ECO:0007669"/>
    <property type="project" value="UniProtKB-KW"/>
</dbReference>
<dbReference type="GO" id="GO:0020037">
    <property type="term" value="F:heme binding"/>
    <property type="evidence" value="ECO:0007669"/>
    <property type="project" value="InterPro"/>
</dbReference>
<dbReference type="SUPFAM" id="SSF48264">
    <property type="entry name" value="Cytochrome P450"/>
    <property type="match status" value="1"/>
</dbReference>
<keyword evidence="6" id="KW-0560">Oxidoreductase</keyword>
<evidence type="ECO:0000256" key="2">
    <source>
        <dbReference type="ARBA" id="ARBA00010617"/>
    </source>
</evidence>
<keyword evidence="7" id="KW-1133">Transmembrane helix</keyword>
<evidence type="ECO:0000313" key="8">
    <source>
        <dbReference type="EMBL" id="KAF4308372.1"/>
    </source>
</evidence>
<dbReference type="CDD" id="cd11060">
    <property type="entry name" value="CYP57A1-like"/>
    <property type="match status" value="1"/>
</dbReference>
<keyword evidence="3 5" id="KW-0479">Metal-binding</keyword>
<evidence type="ECO:0000256" key="6">
    <source>
        <dbReference type="RuleBase" id="RU000461"/>
    </source>
</evidence>
<reference evidence="8" key="1">
    <citation type="submission" date="2020-04" db="EMBL/GenBank/DDBJ databases">
        <title>Genome Assembly and Annotation of Botryosphaeria dothidea sdau 11-99, a Latent Pathogen of Apple Fruit Ring Rot in China.</title>
        <authorList>
            <person name="Yu C."/>
            <person name="Diao Y."/>
            <person name="Lu Q."/>
            <person name="Zhao J."/>
            <person name="Cui S."/>
            <person name="Peng C."/>
            <person name="He B."/>
            <person name="Liu H."/>
        </authorList>
    </citation>
    <scope>NUCLEOTIDE SEQUENCE [LARGE SCALE GENOMIC DNA]</scope>
    <source>
        <strain evidence="8">Sdau11-99</strain>
    </source>
</reference>
<keyword evidence="6" id="KW-0503">Monooxygenase</keyword>
<evidence type="ECO:0000313" key="9">
    <source>
        <dbReference type="Proteomes" id="UP000572817"/>
    </source>
</evidence>
<evidence type="ECO:0000256" key="1">
    <source>
        <dbReference type="ARBA" id="ARBA00001971"/>
    </source>
</evidence>
<comment type="cofactor">
    <cofactor evidence="1 5">
        <name>heme</name>
        <dbReference type="ChEBI" id="CHEBI:30413"/>
    </cofactor>
</comment>
<dbReference type="PRINTS" id="PR00385">
    <property type="entry name" value="P450"/>
</dbReference>
<dbReference type="Gene3D" id="1.10.630.10">
    <property type="entry name" value="Cytochrome P450"/>
    <property type="match status" value="1"/>
</dbReference>
<dbReference type="InterPro" id="IPR002401">
    <property type="entry name" value="Cyt_P450_E_grp-I"/>
</dbReference>
<keyword evidence="7" id="KW-0812">Transmembrane</keyword>
<protein>
    <submittedName>
        <fullName evidence="8">Cytochrome p450 family protein</fullName>
    </submittedName>
</protein>
<dbReference type="AlphaFoldDB" id="A0A8H4IWB3"/>
<dbReference type="InterPro" id="IPR001128">
    <property type="entry name" value="Cyt_P450"/>
</dbReference>
<keyword evidence="7" id="KW-0472">Membrane</keyword>
<dbReference type="Proteomes" id="UP000572817">
    <property type="component" value="Unassembled WGS sequence"/>
</dbReference>
<organism evidence="8 9">
    <name type="scientific">Botryosphaeria dothidea</name>
    <dbReference type="NCBI Taxonomy" id="55169"/>
    <lineage>
        <taxon>Eukaryota</taxon>
        <taxon>Fungi</taxon>
        <taxon>Dikarya</taxon>
        <taxon>Ascomycota</taxon>
        <taxon>Pezizomycotina</taxon>
        <taxon>Dothideomycetes</taxon>
        <taxon>Dothideomycetes incertae sedis</taxon>
        <taxon>Botryosphaeriales</taxon>
        <taxon>Botryosphaeriaceae</taxon>
        <taxon>Botryosphaeria</taxon>
    </lineage>
</organism>
<dbReference type="GO" id="GO:0016705">
    <property type="term" value="F:oxidoreductase activity, acting on paired donors, with incorporation or reduction of molecular oxygen"/>
    <property type="evidence" value="ECO:0007669"/>
    <property type="project" value="InterPro"/>
</dbReference>
<evidence type="ECO:0000256" key="3">
    <source>
        <dbReference type="ARBA" id="ARBA00022723"/>
    </source>
</evidence>
<name>A0A8H4IWB3_9PEZI</name>
<gene>
    <name evidence="8" type="ORF">GTA08_BOTSDO04255</name>
</gene>
<dbReference type="PRINTS" id="PR00463">
    <property type="entry name" value="EP450I"/>
</dbReference>
<dbReference type="PANTHER" id="PTHR24305:SF232">
    <property type="entry name" value="P450, PUTATIVE (EUROFUNG)-RELATED"/>
    <property type="match status" value="1"/>
</dbReference>
<dbReference type="PROSITE" id="PS00086">
    <property type="entry name" value="CYTOCHROME_P450"/>
    <property type="match status" value="1"/>
</dbReference>
<feature type="transmembrane region" description="Helical" evidence="7">
    <location>
        <begin position="9"/>
        <end position="29"/>
    </location>
</feature>
<keyword evidence="9" id="KW-1185">Reference proteome</keyword>
<dbReference type="InterPro" id="IPR050121">
    <property type="entry name" value="Cytochrome_P450_monoxygenase"/>
</dbReference>
<feature type="binding site" description="axial binding residue" evidence="5">
    <location>
        <position position="451"/>
    </location>
    <ligand>
        <name>heme</name>
        <dbReference type="ChEBI" id="CHEBI:30413"/>
    </ligand>
    <ligandPart>
        <name>Fe</name>
        <dbReference type="ChEBI" id="CHEBI:18248"/>
    </ligandPart>
</feature>
<keyword evidence="4 5" id="KW-0408">Iron</keyword>
<dbReference type="InterPro" id="IPR036396">
    <property type="entry name" value="Cyt_P450_sf"/>
</dbReference>
<comment type="caution">
    <text evidence="8">The sequence shown here is derived from an EMBL/GenBank/DDBJ whole genome shotgun (WGS) entry which is preliminary data.</text>
</comment>
<comment type="similarity">
    <text evidence="2 6">Belongs to the cytochrome P450 family.</text>
</comment>
<evidence type="ECO:0000256" key="4">
    <source>
        <dbReference type="ARBA" id="ARBA00023004"/>
    </source>
</evidence>
<sequence length="511" mass="57790">MLFEIQSSFGISTVVFIAFVGSILSLVYYCTYQRVLSPLAKYPGPFWASLTDVWFATQRFQPQFHRELIRLHETYGPIVRVKPNKLMIASPEAFKIIYSAGKKFTKGEVYIPLKGKRPFDLTGERDEHVHGQQRRLVSQAYTMETMKSLEPYVDTTIKVLLKKFEEISADGQAVDFAYLIQLFAFDVIGEVTFAKRFGYLDALSDFNIFRTISAALFSAAWVGEVPWVYNLHQRLAPYIGNRLAVTARNGSLHDFAVQEMTARKDRAGAADDHDGDILSKLLVAQRQKPQLSEVDIGFMLTTNVVAGSDTTSVSLCAIVYYLLTTPRALDRLMGELQEKVASGEVDADGVVTQKVAESWPYLQAVILEGMRLHPALGSMLSRVVPKEGLRFDDHYVPPGYEVGTSAWVIHRNSSIFGDDVESFRPERWLDEKRKSEMHRYFFAFGGGSRTCIGKNISMLEMSKVIPTIFKHFELRLAPGKERPQERYGPLIGLKPLHVVARKRTDLEENSM</sequence>